<evidence type="ECO:0000313" key="1">
    <source>
        <dbReference type="EMBL" id="KAH8004270.1"/>
    </source>
</evidence>
<reference evidence="1" key="1">
    <citation type="submission" date="2021-08" db="EMBL/GenBank/DDBJ databases">
        <title>The first chromosome-level gecko genome reveals the dynamic sex chromosomes of Neotropical dwarf geckos (Sphaerodactylidae: Sphaerodactylus).</title>
        <authorList>
            <person name="Pinto B.J."/>
            <person name="Keating S.E."/>
            <person name="Gamble T."/>
        </authorList>
    </citation>
    <scope>NUCLEOTIDE SEQUENCE</scope>
    <source>
        <strain evidence="1">TG3544</strain>
    </source>
</reference>
<name>A0ACB8FHA2_9SAUR</name>
<dbReference type="Proteomes" id="UP000827872">
    <property type="component" value="Linkage Group LG04"/>
</dbReference>
<accession>A0ACB8FHA2</accession>
<evidence type="ECO:0000313" key="2">
    <source>
        <dbReference type="Proteomes" id="UP000827872"/>
    </source>
</evidence>
<protein>
    <submittedName>
        <fullName evidence="1">Uncharacterized protein</fullName>
    </submittedName>
</protein>
<gene>
    <name evidence="1" type="ORF">K3G42_006748</name>
</gene>
<sequence length="81" mass="9462">MDLKALDEFVNLPDPHYNYTILWREDSPFVTFGVYLASINMTSQKWMDEGFEAKPECLAQETEKKNQYPCVPKELQKGNTK</sequence>
<organism evidence="1 2">
    <name type="scientific">Sphaerodactylus townsendi</name>
    <dbReference type="NCBI Taxonomy" id="933632"/>
    <lineage>
        <taxon>Eukaryota</taxon>
        <taxon>Metazoa</taxon>
        <taxon>Chordata</taxon>
        <taxon>Craniata</taxon>
        <taxon>Vertebrata</taxon>
        <taxon>Euteleostomi</taxon>
        <taxon>Lepidosauria</taxon>
        <taxon>Squamata</taxon>
        <taxon>Bifurcata</taxon>
        <taxon>Gekkota</taxon>
        <taxon>Sphaerodactylidae</taxon>
        <taxon>Sphaerodactylus</taxon>
    </lineage>
</organism>
<keyword evidence="2" id="KW-1185">Reference proteome</keyword>
<dbReference type="EMBL" id="CM037617">
    <property type="protein sequence ID" value="KAH8004270.1"/>
    <property type="molecule type" value="Genomic_DNA"/>
</dbReference>
<proteinExistence type="predicted"/>
<comment type="caution">
    <text evidence="1">The sequence shown here is derived from an EMBL/GenBank/DDBJ whole genome shotgun (WGS) entry which is preliminary data.</text>
</comment>